<evidence type="ECO:0000259" key="7">
    <source>
        <dbReference type="Pfam" id="PF04542"/>
    </source>
</evidence>
<dbReference type="SUPFAM" id="SSF88946">
    <property type="entry name" value="Sigma2 domain of RNA polymerase sigma factors"/>
    <property type="match status" value="1"/>
</dbReference>
<dbReference type="PANTHER" id="PTHR43133:SF8">
    <property type="entry name" value="RNA POLYMERASE SIGMA FACTOR HI_1459-RELATED"/>
    <property type="match status" value="1"/>
</dbReference>
<dbReference type="GO" id="GO:0006352">
    <property type="term" value="P:DNA-templated transcription initiation"/>
    <property type="evidence" value="ECO:0007669"/>
    <property type="project" value="InterPro"/>
</dbReference>
<evidence type="ECO:0000256" key="1">
    <source>
        <dbReference type="ARBA" id="ARBA00010641"/>
    </source>
</evidence>
<protein>
    <recommendedName>
        <fullName evidence="11">RNA polymerase sigma factor 70 region 4 type 2 domain-containing protein</fullName>
    </recommendedName>
</protein>
<dbReference type="Proteomes" id="UP000176317">
    <property type="component" value="Unassembled WGS sequence"/>
</dbReference>
<proteinExistence type="inferred from homology"/>
<comment type="similarity">
    <text evidence="1">Belongs to the sigma-70 factor family. ECF subfamily.</text>
</comment>
<dbReference type="PANTHER" id="PTHR43133">
    <property type="entry name" value="RNA POLYMERASE ECF-TYPE SIGMA FACTO"/>
    <property type="match status" value="1"/>
</dbReference>
<dbReference type="GO" id="GO:0003677">
    <property type="term" value="F:DNA binding"/>
    <property type="evidence" value="ECO:0007669"/>
    <property type="project" value="UniProtKB-KW"/>
</dbReference>
<dbReference type="InterPro" id="IPR013249">
    <property type="entry name" value="RNA_pol_sigma70_r4_t2"/>
</dbReference>
<evidence type="ECO:0000313" key="9">
    <source>
        <dbReference type="EMBL" id="OGD86165.1"/>
    </source>
</evidence>
<dbReference type="InterPro" id="IPR013325">
    <property type="entry name" value="RNA_pol_sigma_r2"/>
</dbReference>
<dbReference type="InterPro" id="IPR007627">
    <property type="entry name" value="RNA_pol_sigma70_r2"/>
</dbReference>
<evidence type="ECO:0000256" key="6">
    <source>
        <dbReference type="SAM" id="MobiDB-lite"/>
    </source>
</evidence>
<keyword evidence="3" id="KW-0731">Sigma factor</keyword>
<dbReference type="EMBL" id="MFAT01000039">
    <property type="protein sequence ID" value="OGD86165.1"/>
    <property type="molecule type" value="Genomic_DNA"/>
</dbReference>
<comment type="caution">
    <text evidence="9">The sequence shown here is derived from an EMBL/GenBank/DDBJ whole genome shotgun (WGS) entry which is preliminary data.</text>
</comment>
<dbReference type="InterPro" id="IPR013324">
    <property type="entry name" value="RNA_pol_sigma_r3/r4-like"/>
</dbReference>
<dbReference type="CDD" id="cd06171">
    <property type="entry name" value="Sigma70_r4"/>
    <property type="match status" value="1"/>
</dbReference>
<sequence>MGLEKEHGANRAQKAQSTEYRPKKLSIEEQHALMRRAQAGDWDAWGTMWSTFERAINRHIMNIVNDFHIAEDITSTTFIKAQEKLATFECRPDASPEAWLFRIAINLSINEKTKGRRTRVTLYDPAVLDNQRSTQNPEELVIKRISKQERLEKIREVLPELKPRQREVVERRVIEDQPYVKIAEEMNTSVGNIRLLLHRGLNQIRELIEASQPA</sequence>
<dbReference type="Gene3D" id="1.10.10.10">
    <property type="entry name" value="Winged helix-like DNA-binding domain superfamily/Winged helix DNA-binding domain"/>
    <property type="match status" value="1"/>
</dbReference>
<dbReference type="InterPro" id="IPR039425">
    <property type="entry name" value="RNA_pol_sigma-70-like"/>
</dbReference>
<keyword evidence="4" id="KW-0238">DNA-binding</keyword>
<dbReference type="InterPro" id="IPR036388">
    <property type="entry name" value="WH-like_DNA-bd_sf"/>
</dbReference>
<dbReference type="NCBIfam" id="TIGR02937">
    <property type="entry name" value="sigma70-ECF"/>
    <property type="match status" value="1"/>
</dbReference>
<evidence type="ECO:0000313" key="10">
    <source>
        <dbReference type="Proteomes" id="UP000176317"/>
    </source>
</evidence>
<dbReference type="Pfam" id="PF08281">
    <property type="entry name" value="Sigma70_r4_2"/>
    <property type="match status" value="1"/>
</dbReference>
<name>A0A1F5G2W0_9BACT</name>
<accession>A0A1F5G2W0</accession>
<keyword evidence="2" id="KW-0805">Transcription regulation</keyword>
<keyword evidence="5" id="KW-0804">Transcription</keyword>
<evidence type="ECO:0008006" key="11">
    <source>
        <dbReference type="Google" id="ProtNLM"/>
    </source>
</evidence>
<gene>
    <name evidence="9" type="ORF">A2164_00070</name>
</gene>
<evidence type="ECO:0000256" key="2">
    <source>
        <dbReference type="ARBA" id="ARBA00023015"/>
    </source>
</evidence>
<dbReference type="InterPro" id="IPR014284">
    <property type="entry name" value="RNA_pol_sigma-70_dom"/>
</dbReference>
<dbReference type="GO" id="GO:0016987">
    <property type="term" value="F:sigma factor activity"/>
    <property type="evidence" value="ECO:0007669"/>
    <property type="project" value="UniProtKB-KW"/>
</dbReference>
<dbReference type="AlphaFoldDB" id="A0A1F5G2W0"/>
<evidence type="ECO:0000256" key="5">
    <source>
        <dbReference type="ARBA" id="ARBA00023163"/>
    </source>
</evidence>
<reference evidence="9 10" key="1">
    <citation type="journal article" date="2016" name="Nat. Commun.">
        <title>Thousands of microbial genomes shed light on interconnected biogeochemical processes in an aquifer system.</title>
        <authorList>
            <person name="Anantharaman K."/>
            <person name="Brown C.T."/>
            <person name="Hug L.A."/>
            <person name="Sharon I."/>
            <person name="Castelle C.J."/>
            <person name="Probst A.J."/>
            <person name="Thomas B.C."/>
            <person name="Singh A."/>
            <person name="Wilkins M.J."/>
            <person name="Karaoz U."/>
            <person name="Brodie E.L."/>
            <person name="Williams K.H."/>
            <person name="Hubbard S.S."/>
            <person name="Banfield J.F."/>
        </authorList>
    </citation>
    <scope>NUCLEOTIDE SEQUENCE [LARGE SCALE GENOMIC DNA]</scope>
</reference>
<evidence type="ECO:0000256" key="3">
    <source>
        <dbReference type="ARBA" id="ARBA00023082"/>
    </source>
</evidence>
<feature type="region of interest" description="Disordered" evidence="6">
    <location>
        <begin position="1"/>
        <end position="21"/>
    </location>
</feature>
<evidence type="ECO:0000259" key="8">
    <source>
        <dbReference type="Pfam" id="PF08281"/>
    </source>
</evidence>
<feature type="domain" description="RNA polymerase sigma factor 70 region 4 type 2" evidence="8">
    <location>
        <begin position="152"/>
        <end position="203"/>
    </location>
</feature>
<feature type="domain" description="RNA polymerase sigma-70 region 2" evidence="7">
    <location>
        <begin position="52"/>
        <end position="117"/>
    </location>
</feature>
<dbReference type="Pfam" id="PF04542">
    <property type="entry name" value="Sigma70_r2"/>
    <property type="match status" value="1"/>
</dbReference>
<dbReference type="SUPFAM" id="SSF88659">
    <property type="entry name" value="Sigma3 and sigma4 domains of RNA polymerase sigma factors"/>
    <property type="match status" value="1"/>
</dbReference>
<evidence type="ECO:0000256" key="4">
    <source>
        <dbReference type="ARBA" id="ARBA00023125"/>
    </source>
</evidence>
<organism evidence="9 10">
    <name type="scientific">Candidatus Curtissbacteria bacterium RBG_13_35_7</name>
    <dbReference type="NCBI Taxonomy" id="1797705"/>
    <lineage>
        <taxon>Bacteria</taxon>
        <taxon>Candidatus Curtissiibacteriota</taxon>
    </lineage>
</organism>
<dbReference type="Gene3D" id="1.10.1740.10">
    <property type="match status" value="1"/>
</dbReference>